<comment type="caution">
    <text evidence="3">The sequence shown here is derived from an EMBL/GenBank/DDBJ whole genome shotgun (WGS) entry which is preliminary data.</text>
</comment>
<dbReference type="AlphaFoldDB" id="A0A3R7PXG2"/>
<proteinExistence type="predicted"/>
<dbReference type="Proteomes" id="UP000284403">
    <property type="component" value="Unassembled WGS sequence"/>
</dbReference>
<evidence type="ECO:0000256" key="1">
    <source>
        <dbReference type="SAM" id="MobiDB-lite"/>
    </source>
</evidence>
<name>A0A3R7PXG2_9TRYP</name>
<dbReference type="OrthoDB" id="2017974at2759"/>
<gene>
    <name evidence="3" type="ORF">Tco025E_01098</name>
</gene>
<dbReference type="InterPro" id="IPR002716">
    <property type="entry name" value="PIN_dom"/>
</dbReference>
<evidence type="ECO:0000313" key="3">
    <source>
        <dbReference type="EMBL" id="RNF26700.1"/>
    </source>
</evidence>
<dbReference type="Gene3D" id="3.40.50.1010">
    <property type="entry name" value="5'-nuclease"/>
    <property type="match status" value="1"/>
</dbReference>
<reference evidence="3 4" key="1">
    <citation type="journal article" date="2018" name="BMC Genomics">
        <title>Genomic comparison of Trypanosoma conorhini and Trypanosoma rangeli to Trypanosoma cruzi strains of high and low virulence.</title>
        <authorList>
            <person name="Bradwell K.R."/>
            <person name="Koparde V.N."/>
            <person name="Matveyev A.V."/>
            <person name="Serrano M.G."/>
            <person name="Alves J.M."/>
            <person name="Parikh H."/>
            <person name="Huang B."/>
            <person name="Lee V."/>
            <person name="Espinosa-Alvarez O."/>
            <person name="Ortiz P.A."/>
            <person name="Costa-Martins A.G."/>
            <person name="Teixeira M.M."/>
            <person name="Buck G.A."/>
        </authorList>
    </citation>
    <scope>NUCLEOTIDE SEQUENCE [LARGE SCALE GENOMIC DNA]</scope>
    <source>
        <strain evidence="3 4">025E</strain>
    </source>
</reference>
<evidence type="ECO:0000259" key="2">
    <source>
        <dbReference type="Pfam" id="PF13638"/>
    </source>
</evidence>
<dbReference type="EMBL" id="MKKU01000031">
    <property type="protein sequence ID" value="RNF26700.1"/>
    <property type="molecule type" value="Genomic_DNA"/>
</dbReference>
<dbReference type="RefSeq" id="XP_029231906.1">
    <property type="nucleotide sequence ID" value="XM_029368036.1"/>
</dbReference>
<dbReference type="GeneID" id="40314709"/>
<feature type="region of interest" description="Disordered" evidence="1">
    <location>
        <begin position="1"/>
        <end position="37"/>
    </location>
</feature>
<accession>A0A3R7PXG2</accession>
<sequence>MSLYSGSDSEYFAASDSDAEAGPAPPRGDAGRDEAAPVQQPNCLVVDTSAFLETGIARQLSAVASRHMVIVPTKVFIELQRLSKEEGQKKATEVLQIIQSMEALRNAGNERKGGGGGDCADFAPGLRLQRAKERDTYVLRAARNFDDHILSCACYFARHQAQTQVSLLTCDELLALKAYAEGVPAIKSLEDL</sequence>
<organism evidence="3 4">
    <name type="scientific">Trypanosoma conorhini</name>
    <dbReference type="NCBI Taxonomy" id="83891"/>
    <lineage>
        <taxon>Eukaryota</taxon>
        <taxon>Discoba</taxon>
        <taxon>Euglenozoa</taxon>
        <taxon>Kinetoplastea</taxon>
        <taxon>Metakinetoplastina</taxon>
        <taxon>Trypanosomatida</taxon>
        <taxon>Trypanosomatidae</taxon>
        <taxon>Trypanosoma</taxon>
    </lineage>
</organism>
<feature type="domain" description="PIN" evidence="2">
    <location>
        <begin position="44"/>
        <end position="186"/>
    </location>
</feature>
<dbReference type="InterPro" id="IPR029060">
    <property type="entry name" value="PIN-like_dom_sf"/>
</dbReference>
<evidence type="ECO:0000313" key="4">
    <source>
        <dbReference type="Proteomes" id="UP000284403"/>
    </source>
</evidence>
<keyword evidence="4" id="KW-1185">Reference proteome</keyword>
<protein>
    <recommendedName>
        <fullName evidence="2">PIN domain-containing protein</fullName>
    </recommendedName>
</protein>
<dbReference type="Pfam" id="PF13638">
    <property type="entry name" value="PIN_4"/>
    <property type="match status" value="1"/>
</dbReference>
<dbReference type="SUPFAM" id="SSF88723">
    <property type="entry name" value="PIN domain-like"/>
    <property type="match status" value="1"/>
</dbReference>